<sequence length="59" mass="6673">MAVLAMNEQYILEEEAAKKIVSASPVNFKKNSNVFHDHNMSDDEAVAHASNILKRRKCK</sequence>
<gene>
    <name evidence="1" type="ORF">NC799_17810</name>
</gene>
<comment type="caution">
    <text evidence="1">The sequence shown here is derived from an EMBL/GenBank/DDBJ whole genome shotgun (WGS) entry which is preliminary data.</text>
</comment>
<evidence type="ECO:0000313" key="1">
    <source>
        <dbReference type="EMBL" id="MDC3418701.1"/>
    </source>
</evidence>
<dbReference type="RefSeq" id="WP_272447796.1">
    <property type="nucleotide sequence ID" value="NZ_JAMQKC010000042.1"/>
</dbReference>
<accession>A0A9X3WHV7</accession>
<dbReference type="AlphaFoldDB" id="A0A9X3WHV7"/>
<organism evidence="1 2">
    <name type="scientific">Aquibacillus salsiterrae</name>
    <dbReference type="NCBI Taxonomy" id="2950439"/>
    <lineage>
        <taxon>Bacteria</taxon>
        <taxon>Bacillati</taxon>
        <taxon>Bacillota</taxon>
        <taxon>Bacilli</taxon>
        <taxon>Bacillales</taxon>
        <taxon>Bacillaceae</taxon>
        <taxon>Aquibacillus</taxon>
    </lineage>
</organism>
<dbReference type="Proteomes" id="UP001145069">
    <property type="component" value="Unassembled WGS sequence"/>
</dbReference>
<keyword evidence="2" id="KW-1185">Reference proteome</keyword>
<evidence type="ECO:0000313" key="2">
    <source>
        <dbReference type="Proteomes" id="UP001145069"/>
    </source>
</evidence>
<proteinExistence type="predicted"/>
<name>A0A9X3WHV7_9BACI</name>
<reference evidence="1" key="1">
    <citation type="submission" date="2022-06" db="EMBL/GenBank/DDBJ databases">
        <title>Aquibacillus sp. a new bacterium isolated from soil saline samples.</title>
        <authorList>
            <person name="Galisteo C."/>
            <person name="De La Haba R."/>
            <person name="Sanchez-Porro C."/>
            <person name="Ventosa A."/>
        </authorList>
    </citation>
    <scope>NUCLEOTIDE SEQUENCE</scope>
    <source>
        <strain evidence="1">3ASR75-54</strain>
    </source>
</reference>
<dbReference type="EMBL" id="JAMQKC010000042">
    <property type="protein sequence ID" value="MDC3418701.1"/>
    <property type="molecule type" value="Genomic_DNA"/>
</dbReference>
<protein>
    <submittedName>
        <fullName evidence="1">Uncharacterized protein</fullName>
    </submittedName>
</protein>